<protein>
    <submittedName>
        <fullName evidence="2">Phosphatase PAP2 family protein</fullName>
    </submittedName>
</protein>
<gene>
    <name evidence="2" type="ORF">Q73A0000_02925</name>
</gene>
<dbReference type="Proteomes" id="UP000594195">
    <property type="component" value="Chromosome"/>
</dbReference>
<organism evidence="2 3">
    <name type="scientific">Kaistella flava</name>
    <name type="common">ex Peng et al. 2021</name>
    <dbReference type="NCBI Taxonomy" id="2038776"/>
    <lineage>
        <taxon>Bacteria</taxon>
        <taxon>Pseudomonadati</taxon>
        <taxon>Bacteroidota</taxon>
        <taxon>Flavobacteriia</taxon>
        <taxon>Flavobacteriales</taxon>
        <taxon>Weeksellaceae</taxon>
        <taxon>Chryseobacterium group</taxon>
        <taxon>Kaistella</taxon>
    </lineage>
</organism>
<keyword evidence="3" id="KW-1185">Reference proteome</keyword>
<feature type="transmembrane region" description="Helical" evidence="1">
    <location>
        <begin position="12"/>
        <end position="32"/>
    </location>
</feature>
<feature type="transmembrane region" description="Helical" evidence="1">
    <location>
        <begin position="44"/>
        <end position="64"/>
    </location>
</feature>
<dbReference type="EMBL" id="CP040442">
    <property type="protein sequence ID" value="QOW09384.1"/>
    <property type="molecule type" value="Genomic_DNA"/>
</dbReference>
<dbReference type="KEGG" id="kfa:Q73A0000_02925"/>
<feature type="transmembrane region" description="Helical" evidence="1">
    <location>
        <begin position="174"/>
        <end position="193"/>
    </location>
</feature>
<dbReference type="InterPro" id="IPR036938">
    <property type="entry name" value="PAP2/HPO_sf"/>
</dbReference>
<sequence>MLKTPSSFVLKISKYISDFFNPMNSLLIYFLLYSIQNFSLKETLSHFLPILIITIIPISSWIYYNVKTKKYTDADVSDRKQRKGLYFFISGAIISYLNFVYLRYERIDFVLLFLLILLVIMQISNYFIKSSMHTALNIFVAALMFTLNPIYGLIWLGFTIAVAYSRIVLRRHSLAEVLSGAVIASIISFIYLYTHIQNQ</sequence>
<evidence type="ECO:0000313" key="3">
    <source>
        <dbReference type="Proteomes" id="UP000594195"/>
    </source>
</evidence>
<reference evidence="2 3" key="1">
    <citation type="submission" date="2019-05" db="EMBL/GenBank/DDBJ databases">
        <title>Chryseobacterium sp. isolated from King George Island, maritime Antarctica.</title>
        <authorList>
            <person name="Peng X."/>
        </authorList>
    </citation>
    <scope>NUCLEOTIDE SEQUENCE [LARGE SCALE GENOMIC DNA]</scope>
    <source>
        <strain evidence="2 3">7-3A</strain>
    </source>
</reference>
<evidence type="ECO:0000256" key="1">
    <source>
        <dbReference type="SAM" id="Phobius"/>
    </source>
</evidence>
<dbReference type="Gene3D" id="1.20.144.10">
    <property type="entry name" value="Phosphatidic acid phosphatase type 2/haloperoxidase"/>
    <property type="match status" value="1"/>
</dbReference>
<dbReference type="SUPFAM" id="SSF48317">
    <property type="entry name" value="Acid phosphatase/Vanadium-dependent haloperoxidase"/>
    <property type="match status" value="1"/>
</dbReference>
<name>A0A7M2Y6U1_9FLAO</name>
<keyword evidence="1" id="KW-0812">Transmembrane</keyword>
<keyword evidence="1" id="KW-0472">Membrane</keyword>
<proteinExistence type="predicted"/>
<keyword evidence="1" id="KW-1133">Transmembrane helix</keyword>
<feature type="transmembrane region" description="Helical" evidence="1">
    <location>
        <begin position="134"/>
        <end position="162"/>
    </location>
</feature>
<feature type="transmembrane region" description="Helical" evidence="1">
    <location>
        <begin position="109"/>
        <end position="128"/>
    </location>
</feature>
<evidence type="ECO:0000313" key="2">
    <source>
        <dbReference type="EMBL" id="QOW09384.1"/>
    </source>
</evidence>
<feature type="transmembrane region" description="Helical" evidence="1">
    <location>
        <begin position="84"/>
        <end position="102"/>
    </location>
</feature>
<dbReference type="AlphaFoldDB" id="A0A7M2Y6U1"/>
<accession>A0A7M2Y6U1</accession>